<proteinExistence type="predicted"/>
<comment type="caution">
    <text evidence="1">The sequence shown here is derived from an EMBL/GenBank/DDBJ whole genome shotgun (WGS) entry which is preliminary data.</text>
</comment>
<dbReference type="AlphaFoldDB" id="A0A0D0Q7M4"/>
<dbReference type="Proteomes" id="UP000035100">
    <property type="component" value="Unassembled WGS sequence"/>
</dbReference>
<gene>
    <name evidence="1" type="ORF">Wenmar_02737</name>
</gene>
<protein>
    <submittedName>
        <fullName evidence="1">Uncharacterized protein</fullName>
    </submittedName>
</protein>
<dbReference type="EMBL" id="AONG01000013">
    <property type="protein sequence ID" value="KIQ68467.1"/>
    <property type="molecule type" value="Genomic_DNA"/>
</dbReference>
<keyword evidence="2" id="KW-1185">Reference proteome</keyword>
<reference evidence="1 2" key="1">
    <citation type="submission" date="2013-01" db="EMBL/GenBank/DDBJ databases">
        <authorList>
            <person name="Fiebig A."/>
            <person name="Goeker M."/>
            <person name="Klenk H.-P.P."/>
        </authorList>
    </citation>
    <scope>NUCLEOTIDE SEQUENCE [LARGE SCALE GENOMIC DNA]</scope>
    <source>
        <strain evidence="1 2">DSM 24838</strain>
    </source>
</reference>
<evidence type="ECO:0000313" key="2">
    <source>
        <dbReference type="Proteomes" id="UP000035100"/>
    </source>
</evidence>
<accession>A0A0D0Q7M4</accession>
<organism evidence="1 2">
    <name type="scientific">Wenxinia marina DSM 24838</name>
    <dbReference type="NCBI Taxonomy" id="1123501"/>
    <lineage>
        <taxon>Bacteria</taxon>
        <taxon>Pseudomonadati</taxon>
        <taxon>Pseudomonadota</taxon>
        <taxon>Alphaproteobacteria</taxon>
        <taxon>Rhodobacterales</taxon>
        <taxon>Roseobacteraceae</taxon>
        <taxon>Wenxinia</taxon>
    </lineage>
</organism>
<evidence type="ECO:0000313" key="1">
    <source>
        <dbReference type="EMBL" id="KIQ68467.1"/>
    </source>
</evidence>
<sequence length="136" mass="14497">MVTGNGRAADAAGCVRLRHCEVLRLDPEPLMRLRAGLGPQESAVEVGQLRERLIELRRRIAETLAEGRWHMVAEAAAGVAELGCRLGVPELHQAGRNLADCARGADGTALVATAGRVLRLSDRAVTAVGALRRESD</sequence>
<name>A0A0D0Q7M4_9RHOB</name>